<dbReference type="InterPro" id="IPR020563">
    <property type="entry name" value="X-over_junc_endoDNase_Mg_BS"/>
</dbReference>
<dbReference type="GO" id="GO:0005737">
    <property type="term" value="C:cytoplasm"/>
    <property type="evidence" value="ECO:0007669"/>
    <property type="project" value="UniProtKB-SubCell"/>
</dbReference>
<keyword evidence="8 13" id="KW-0460">Magnesium</keyword>
<keyword evidence="10 13" id="KW-0233">DNA recombination</keyword>
<feature type="active site" evidence="13">
    <location>
        <position position="146"/>
    </location>
</feature>
<keyword evidence="7 13" id="KW-0378">Hydrolase</keyword>
<dbReference type="PANTHER" id="PTHR30194">
    <property type="entry name" value="CROSSOVER JUNCTION ENDODEOXYRIBONUCLEASE RUVC"/>
    <property type="match status" value="1"/>
</dbReference>
<dbReference type="Gene3D" id="3.30.420.10">
    <property type="entry name" value="Ribonuclease H-like superfamily/Ribonuclease H"/>
    <property type="match status" value="1"/>
</dbReference>
<evidence type="ECO:0000256" key="9">
    <source>
        <dbReference type="ARBA" id="ARBA00023125"/>
    </source>
</evidence>
<evidence type="ECO:0000256" key="11">
    <source>
        <dbReference type="ARBA" id="ARBA00023204"/>
    </source>
</evidence>
<feature type="binding site" evidence="13">
    <location>
        <position position="72"/>
    </location>
    <ligand>
        <name>Mg(2+)</name>
        <dbReference type="ChEBI" id="CHEBI:18420"/>
        <label>2</label>
    </ligand>
</feature>
<dbReference type="GO" id="GO:0003677">
    <property type="term" value="F:DNA binding"/>
    <property type="evidence" value="ECO:0007669"/>
    <property type="project" value="UniProtKB-KW"/>
</dbReference>
<keyword evidence="11 13" id="KW-0234">DNA repair</keyword>
<feature type="binding site" evidence="13">
    <location>
        <position position="12"/>
    </location>
    <ligand>
        <name>Mg(2+)</name>
        <dbReference type="ChEBI" id="CHEBI:18420"/>
        <label>1</label>
    </ligand>
</feature>
<dbReference type="EC" id="3.1.21.10" evidence="13 14"/>
<evidence type="ECO:0000256" key="3">
    <source>
        <dbReference type="ARBA" id="ARBA00022722"/>
    </source>
</evidence>
<comment type="catalytic activity">
    <reaction evidence="12 13">
        <text>Endonucleolytic cleavage at a junction such as a reciprocal single-stranded crossover between two homologous DNA duplexes (Holliday junction).</text>
        <dbReference type="EC" id="3.1.21.10"/>
    </reaction>
</comment>
<dbReference type="Pfam" id="PF02075">
    <property type="entry name" value="RuvC"/>
    <property type="match status" value="1"/>
</dbReference>
<comment type="similarity">
    <text evidence="1 13">Belongs to the RuvC family.</text>
</comment>
<evidence type="ECO:0000256" key="4">
    <source>
        <dbReference type="ARBA" id="ARBA00022723"/>
    </source>
</evidence>
<feature type="binding site" evidence="13">
    <location>
        <position position="146"/>
    </location>
    <ligand>
        <name>Mg(2+)</name>
        <dbReference type="ChEBI" id="CHEBI:18420"/>
        <label>1</label>
    </ligand>
</feature>
<sequence length="189" mass="20663">MQQKEQIIMAIDPGSVVMGYALIAVKGQKAKLLEMGVLRLSSYSDVYLRLAKIHTRVASLIKAFQPTSFAIEAPFFGKNVQSMLKLGRAQGVAIAAAMQASLEVTEYSPKKVKQAITGNGGASKEQVWKMLKDVLKLEEENPKYLDASDALAVAMCHFYELNSPLASLKKGKGGWEDFIAQNPDKIKGK</sequence>
<evidence type="ECO:0000256" key="7">
    <source>
        <dbReference type="ARBA" id="ARBA00022801"/>
    </source>
</evidence>
<keyword evidence="6 13" id="KW-0227">DNA damage</keyword>
<dbReference type="CDD" id="cd16962">
    <property type="entry name" value="RuvC"/>
    <property type="match status" value="1"/>
</dbReference>
<dbReference type="GO" id="GO:0006310">
    <property type="term" value="P:DNA recombination"/>
    <property type="evidence" value="ECO:0007669"/>
    <property type="project" value="UniProtKB-UniRule"/>
</dbReference>
<evidence type="ECO:0000313" key="15">
    <source>
        <dbReference type="EMBL" id="PZP49152.1"/>
    </source>
</evidence>
<comment type="subcellular location">
    <subcellularLocation>
        <location evidence="13">Cytoplasm</location>
    </subcellularLocation>
</comment>
<evidence type="ECO:0000256" key="13">
    <source>
        <dbReference type="HAMAP-Rule" id="MF_00034"/>
    </source>
</evidence>
<dbReference type="GO" id="GO:0000287">
    <property type="term" value="F:magnesium ion binding"/>
    <property type="evidence" value="ECO:0007669"/>
    <property type="project" value="UniProtKB-UniRule"/>
</dbReference>
<feature type="active site" evidence="13">
    <location>
        <position position="72"/>
    </location>
</feature>
<dbReference type="InterPro" id="IPR012337">
    <property type="entry name" value="RNaseH-like_sf"/>
</dbReference>
<dbReference type="GO" id="GO:0048476">
    <property type="term" value="C:Holliday junction resolvase complex"/>
    <property type="evidence" value="ECO:0007669"/>
    <property type="project" value="UniProtKB-UniRule"/>
</dbReference>
<proteinExistence type="inferred from homology"/>
<keyword evidence="5 13" id="KW-0255">Endonuclease</keyword>
<dbReference type="HAMAP" id="MF_00034">
    <property type="entry name" value="RuvC"/>
    <property type="match status" value="1"/>
</dbReference>
<dbReference type="EMBL" id="QFOI01000125">
    <property type="protein sequence ID" value="PZP49152.1"/>
    <property type="molecule type" value="Genomic_DNA"/>
</dbReference>
<evidence type="ECO:0000256" key="12">
    <source>
        <dbReference type="ARBA" id="ARBA00029354"/>
    </source>
</evidence>
<evidence type="ECO:0000256" key="6">
    <source>
        <dbReference type="ARBA" id="ARBA00022763"/>
    </source>
</evidence>
<dbReference type="PROSITE" id="PS01321">
    <property type="entry name" value="RUVC"/>
    <property type="match status" value="1"/>
</dbReference>
<protein>
    <recommendedName>
        <fullName evidence="13 14">Crossover junction endodeoxyribonuclease RuvC</fullName>
        <ecNumber evidence="13 14">3.1.21.10</ecNumber>
    </recommendedName>
    <alternativeName>
        <fullName evidence="13">Holliday junction nuclease RuvC</fullName>
    </alternativeName>
    <alternativeName>
        <fullName evidence="13">Holliday junction resolvase RuvC</fullName>
    </alternativeName>
</protein>
<organism evidence="15 16">
    <name type="scientific">Pseudopedobacter saltans</name>
    <dbReference type="NCBI Taxonomy" id="151895"/>
    <lineage>
        <taxon>Bacteria</taxon>
        <taxon>Pseudomonadati</taxon>
        <taxon>Bacteroidota</taxon>
        <taxon>Sphingobacteriia</taxon>
        <taxon>Sphingobacteriales</taxon>
        <taxon>Sphingobacteriaceae</taxon>
        <taxon>Pseudopedobacter</taxon>
    </lineage>
</organism>
<dbReference type="AlphaFoldDB" id="A0A2W5H096"/>
<accession>A0A2W5H096</accession>
<keyword evidence="3 13" id="KW-0540">Nuclease</keyword>
<dbReference type="NCBIfam" id="TIGR00228">
    <property type="entry name" value="ruvC"/>
    <property type="match status" value="1"/>
</dbReference>
<dbReference type="PRINTS" id="PR00696">
    <property type="entry name" value="RSOLVASERUVC"/>
</dbReference>
<comment type="cofactor">
    <cofactor evidence="13">
        <name>Mg(2+)</name>
        <dbReference type="ChEBI" id="CHEBI:18420"/>
    </cofactor>
    <text evidence="13">Binds 2 Mg(2+) ion per subunit.</text>
</comment>
<evidence type="ECO:0000256" key="2">
    <source>
        <dbReference type="ARBA" id="ARBA00022490"/>
    </source>
</evidence>
<evidence type="ECO:0000256" key="1">
    <source>
        <dbReference type="ARBA" id="ARBA00009518"/>
    </source>
</evidence>
<reference evidence="15 16" key="1">
    <citation type="submission" date="2017-11" db="EMBL/GenBank/DDBJ databases">
        <title>Infants hospitalized years apart are colonized by the same room-sourced microbial strains.</title>
        <authorList>
            <person name="Brooks B."/>
            <person name="Olm M.R."/>
            <person name="Firek B.A."/>
            <person name="Baker R."/>
            <person name="Thomas B.C."/>
            <person name="Morowitz M.J."/>
            <person name="Banfield J.F."/>
        </authorList>
    </citation>
    <scope>NUCLEOTIDE SEQUENCE [LARGE SCALE GENOMIC DNA]</scope>
    <source>
        <strain evidence="15">S2_009_000_R2_76</strain>
    </source>
</reference>
<feature type="active site" evidence="13">
    <location>
        <position position="12"/>
    </location>
</feature>
<dbReference type="FunFam" id="3.30.420.10:FF:000002">
    <property type="entry name" value="Crossover junction endodeoxyribonuclease RuvC"/>
    <property type="match status" value="1"/>
</dbReference>
<comment type="subunit">
    <text evidence="13">Homodimer which binds Holliday junction (HJ) DNA. The HJ becomes 2-fold symmetrical on binding to RuvC with unstacked arms; it has a different conformation from HJ DNA in complex with RuvA. In the full resolvosome a probable DNA-RuvA(4)-RuvB(12)-RuvC(2) complex forms which resolves the HJ.</text>
</comment>
<dbReference type="GO" id="GO:0008821">
    <property type="term" value="F:crossover junction DNA endonuclease activity"/>
    <property type="evidence" value="ECO:0007669"/>
    <property type="project" value="UniProtKB-UniRule"/>
</dbReference>
<evidence type="ECO:0000313" key="16">
    <source>
        <dbReference type="Proteomes" id="UP000249645"/>
    </source>
</evidence>
<comment type="function">
    <text evidence="13">The RuvA-RuvB-RuvC complex processes Holliday junction (HJ) DNA during genetic recombination and DNA repair. Endonuclease that resolves HJ intermediates. Cleaves cruciform DNA by making single-stranded nicks across the HJ at symmetrical positions within the homologous arms, yielding a 5'-phosphate and a 3'-hydroxyl group; requires a central core of homology in the junction. The consensus cleavage sequence is 5'-(A/T)TT(C/G)-3'. Cleavage occurs on the 3'-side of the TT dinucleotide at the point of strand exchange. HJ branch migration catalyzed by RuvA-RuvB allows RuvC to scan DNA until it finds its consensus sequence, where it cleaves and resolves the cruciform DNA.</text>
</comment>
<evidence type="ECO:0000256" key="5">
    <source>
        <dbReference type="ARBA" id="ARBA00022759"/>
    </source>
</evidence>
<dbReference type="SUPFAM" id="SSF53098">
    <property type="entry name" value="Ribonuclease H-like"/>
    <property type="match status" value="1"/>
</dbReference>
<dbReference type="InterPro" id="IPR036397">
    <property type="entry name" value="RNaseH_sf"/>
</dbReference>
<keyword evidence="2 13" id="KW-0963">Cytoplasm</keyword>
<name>A0A2W5H096_9SPHI</name>
<evidence type="ECO:0000256" key="10">
    <source>
        <dbReference type="ARBA" id="ARBA00023172"/>
    </source>
</evidence>
<dbReference type="InterPro" id="IPR002176">
    <property type="entry name" value="X-over_junc_endoDNase_RuvC"/>
</dbReference>
<evidence type="ECO:0000256" key="8">
    <source>
        <dbReference type="ARBA" id="ARBA00022842"/>
    </source>
</evidence>
<comment type="caution">
    <text evidence="15">The sequence shown here is derived from an EMBL/GenBank/DDBJ whole genome shotgun (WGS) entry which is preliminary data.</text>
</comment>
<keyword evidence="9 13" id="KW-0238">DNA-binding</keyword>
<gene>
    <name evidence="13" type="primary">ruvC</name>
    <name evidence="15" type="ORF">DI598_08520</name>
</gene>
<evidence type="ECO:0000256" key="14">
    <source>
        <dbReference type="NCBIfam" id="TIGR00228"/>
    </source>
</evidence>
<dbReference type="GO" id="GO:0006281">
    <property type="term" value="P:DNA repair"/>
    <property type="evidence" value="ECO:0007669"/>
    <property type="project" value="UniProtKB-UniRule"/>
</dbReference>
<keyword evidence="4 13" id="KW-0479">Metal-binding</keyword>
<dbReference type="Proteomes" id="UP000249645">
    <property type="component" value="Unassembled WGS sequence"/>
</dbReference>
<dbReference type="PANTHER" id="PTHR30194:SF3">
    <property type="entry name" value="CROSSOVER JUNCTION ENDODEOXYRIBONUCLEASE RUVC"/>
    <property type="match status" value="1"/>
</dbReference>